<proteinExistence type="predicted"/>
<organism evidence="1">
    <name type="scientific">Bifidobacterium longum subsp. infantis CCUG 52486</name>
    <dbReference type="NCBI Taxonomy" id="537937"/>
    <lineage>
        <taxon>Bacteria</taxon>
        <taxon>Bacillati</taxon>
        <taxon>Actinomycetota</taxon>
        <taxon>Actinomycetes</taxon>
        <taxon>Bifidobacteriales</taxon>
        <taxon>Bifidobacteriaceae</taxon>
        <taxon>Bifidobacterium</taxon>
    </lineage>
</organism>
<sequence length="65" mass="6903">MWSSADAASAVASALGQVLGLCRLYKRGKIIRRCLSGSIAMLNTSAECSYAFEGDFGTFLSSKYA</sequence>
<protein>
    <submittedName>
        <fullName evidence="1">Uncharacterized protein</fullName>
    </submittedName>
</protein>
<accession>C5EBF0</accession>
<dbReference type="EMBL" id="DS990240">
    <property type="protein sequence ID" value="EEQ55359.1"/>
    <property type="molecule type" value="Genomic_DNA"/>
</dbReference>
<dbReference type="AlphaFoldDB" id="C5EBF0"/>
<evidence type="ECO:0000313" key="1">
    <source>
        <dbReference type="EMBL" id="EEQ55359.1"/>
    </source>
</evidence>
<dbReference type="Proteomes" id="UP000005084">
    <property type="component" value="Unassembled WGS sequence"/>
</dbReference>
<gene>
    <name evidence="1" type="ORF">BLIG_01683</name>
</gene>
<dbReference type="HOGENOM" id="CLU_2841041_0_0_11"/>
<name>C5EBF0_BIFLI</name>
<reference evidence="1" key="1">
    <citation type="submission" date="2008-08" db="EMBL/GenBank/DDBJ databases">
        <title>Annotation of Bifidobacterium longum subsp. infantis CCUG 52486.</title>
        <authorList>
            <consortium name="The Broad Institute Genome Sequencing Platform"/>
            <person name="Gougoulias C."/>
            <person name="Tuohy K.M."/>
            <person name="Gibson G.R."/>
            <person name="Ward D."/>
            <person name="Mehta T."/>
            <person name="Young S."/>
            <person name="Jaffe D."/>
            <person name="Gnerre S."/>
            <person name="Berlin A."/>
            <person name="Heiman D."/>
            <person name="Hepburn T."/>
            <person name="Shea T."/>
            <person name="Sykes S."/>
            <person name="Alvarado L."/>
            <person name="Kodira C."/>
            <person name="Borodovsky M."/>
            <person name="Lander E."/>
            <person name="Galagan J."/>
            <person name="Nusbaum C."/>
            <person name="Birren B."/>
        </authorList>
    </citation>
    <scope>NUCLEOTIDE SEQUENCE [LARGE SCALE GENOMIC DNA]</scope>
    <source>
        <strain evidence="1">CCUG 52486</strain>
    </source>
</reference>